<dbReference type="Proteomes" id="UP000276133">
    <property type="component" value="Unassembled WGS sequence"/>
</dbReference>
<proteinExistence type="predicted"/>
<dbReference type="AlphaFoldDB" id="A0A3M7T0A4"/>
<organism evidence="1 2">
    <name type="scientific">Brachionus plicatilis</name>
    <name type="common">Marine rotifer</name>
    <name type="synonym">Brachionus muelleri</name>
    <dbReference type="NCBI Taxonomy" id="10195"/>
    <lineage>
        <taxon>Eukaryota</taxon>
        <taxon>Metazoa</taxon>
        <taxon>Spiralia</taxon>
        <taxon>Gnathifera</taxon>
        <taxon>Rotifera</taxon>
        <taxon>Eurotatoria</taxon>
        <taxon>Monogononta</taxon>
        <taxon>Pseudotrocha</taxon>
        <taxon>Ploima</taxon>
        <taxon>Brachionidae</taxon>
        <taxon>Brachionus</taxon>
    </lineage>
</organism>
<evidence type="ECO:0000313" key="2">
    <source>
        <dbReference type="Proteomes" id="UP000276133"/>
    </source>
</evidence>
<keyword evidence="2" id="KW-1185">Reference proteome</keyword>
<dbReference type="EMBL" id="REGN01000508">
    <property type="protein sequence ID" value="RNA41385.1"/>
    <property type="molecule type" value="Genomic_DNA"/>
</dbReference>
<reference evidence="1 2" key="1">
    <citation type="journal article" date="2018" name="Sci. Rep.">
        <title>Genomic signatures of local adaptation to the degree of environmental predictability in rotifers.</title>
        <authorList>
            <person name="Franch-Gras L."/>
            <person name="Hahn C."/>
            <person name="Garcia-Roger E.M."/>
            <person name="Carmona M.J."/>
            <person name="Serra M."/>
            <person name="Gomez A."/>
        </authorList>
    </citation>
    <scope>NUCLEOTIDE SEQUENCE [LARGE SCALE GENOMIC DNA]</scope>
    <source>
        <strain evidence="1">HYR1</strain>
    </source>
</reference>
<gene>
    <name evidence="1" type="ORF">BpHYR1_011944</name>
</gene>
<sequence>MSEISDLVISQDHIVVMIPLITSFGEQLFGEQCCGMSCFDNKKSAFYTQKKDYHNQTHCEAKFATSAKLIIEFAVAKKPSINKQSNKYNELKIKLFLIKLSCNLEV</sequence>
<protein>
    <submittedName>
        <fullName evidence="1">Uncharacterized protein</fullName>
    </submittedName>
</protein>
<name>A0A3M7T0A4_BRAPC</name>
<evidence type="ECO:0000313" key="1">
    <source>
        <dbReference type="EMBL" id="RNA41385.1"/>
    </source>
</evidence>
<comment type="caution">
    <text evidence="1">The sequence shown here is derived from an EMBL/GenBank/DDBJ whole genome shotgun (WGS) entry which is preliminary data.</text>
</comment>
<accession>A0A3M7T0A4</accession>